<evidence type="ECO:0000313" key="3">
    <source>
        <dbReference type="Proteomes" id="UP000075884"/>
    </source>
</evidence>
<protein>
    <submittedName>
        <fullName evidence="2">Uncharacterized protein</fullName>
    </submittedName>
</protein>
<keyword evidence="3" id="KW-1185">Reference proteome</keyword>
<keyword evidence="1" id="KW-0812">Transmembrane</keyword>
<name>A0A182N046_9DIPT</name>
<dbReference type="AlphaFoldDB" id="A0A182N046"/>
<reference evidence="3" key="1">
    <citation type="submission" date="2013-03" db="EMBL/GenBank/DDBJ databases">
        <title>The Genome Sequence of Anopheles dirus WRAIR2.</title>
        <authorList>
            <consortium name="The Broad Institute Genomics Platform"/>
            <person name="Neafsey D.E."/>
            <person name="Walton C."/>
            <person name="Walker B."/>
            <person name="Young S.K."/>
            <person name="Zeng Q."/>
            <person name="Gargeya S."/>
            <person name="Fitzgerald M."/>
            <person name="Haas B."/>
            <person name="Abouelleil A."/>
            <person name="Allen A.W."/>
            <person name="Alvarado L."/>
            <person name="Arachchi H.M."/>
            <person name="Berlin A.M."/>
            <person name="Chapman S.B."/>
            <person name="Gainer-Dewar J."/>
            <person name="Goldberg J."/>
            <person name="Griggs A."/>
            <person name="Gujja S."/>
            <person name="Hansen M."/>
            <person name="Howarth C."/>
            <person name="Imamovic A."/>
            <person name="Ireland A."/>
            <person name="Larimer J."/>
            <person name="McCowan C."/>
            <person name="Murphy C."/>
            <person name="Pearson M."/>
            <person name="Poon T.W."/>
            <person name="Priest M."/>
            <person name="Roberts A."/>
            <person name="Saif S."/>
            <person name="Shea T."/>
            <person name="Sisk P."/>
            <person name="Sykes S."/>
            <person name="Wortman J."/>
            <person name="Nusbaum C."/>
            <person name="Birren B."/>
        </authorList>
    </citation>
    <scope>NUCLEOTIDE SEQUENCE [LARGE SCALE GENOMIC DNA]</scope>
    <source>
        <strain evidence="3">WRAIR2</strain>
    </source>
</reference>
<proteinExistence type="predicted"/>
<evidence type="ECO:0000313" key="2">
    <source>
        <dbReference type="EnsemblMetazoa" id="ADIR001001-PA"/>
    </source>
</evidence>
<organism evidence="2 3">
    <name type="scientific">Anopheles dirus</name>
    <dbReference type="NCBI Taxonomy" id="7168"/>
    <lineage>
        <taxon>Eukaryota</taxon>
        <taxon>Metazoa</taxon>
        <taxon>Ecdysozoa</taxon>
        <taxon>Arthropoda</taxon>
        <taxon>Hexapoda</taxon>
        <taxon>Insecta</taxon>
        <taxon>Pterygota</taxon>
        <taxon>Neoptera</taxon>
        <taxon>Endopterygota</taxon>
        <taxon>Diptera</taxon>
        <taxon>Nematocera</taxon>
        <taxon>Culicoidea</taxon>
        <taxon>Culicidae</taxon>
        <taxon>Anophelinae</taxon>
        <taxon>Anopheles</taxon>
    </lineage>
</organism>
<feature type="transmembrane region" description="Helical" evidence="1">
    <location>
        <begin position="31"/>
        <end position="53"/>
    </location>
</feature>
<reference evidence="2" key="2">
    <citation type="submission" date="2020-05" db="UniProtKB">
        <authorList>
            <consortium name="EnsemblMetazoa"/>
        </authorList>
    </citation>
    <scope>IDENTIFICATION</scope>
    <source>
        <strain evidence="2">WRAIR2</strain>
    </source>
</reference>
<evidence type="ECO:0000256" key="1">
    <source>
        <dbReference type="SAM" id="Phobius"/>
    </source>
</evidence>
<keyword evidence="1" id="KW-0472">Membrane</keyword>
<accession>A0A182N046</accession>
<dbReference type="EnsemblMetazoa" id="ADIR001001-RA">
    <property type="protein sequence ID" value="ADIR001001-PA"/>
    <property type="gene ID" value="ADIR001001"/>
</dbReference>
<sequence>MVLLGCFSTRYTQSPGKREEDADSREKMGSIAGLGGLVLLVAATAAAAAAAAATSAGRTWTRSGAARFCSASEKNSCARTVPARWTSVKRAKPNDAFQMLRREPATAAATAAAASAGWTWTGAERSGKVLLGKREELLCTDGASEVGQREESKTQRRFPDAAAFVL</sequence>
<dbReference type="VEuPathDB" id="VectorBase:ADIR001001"/>
<dbReference type="Proteomes" id="UP000075884">
    <property type="component" value="Unassembled WGS sequence"/>
</dbReference>
<keyword evidence="1" id="KW-1133">Transmembrane helix</keyword>